<dbReference type="Pfam" id="PF07569">
    <property type="entry name" value="Hira"/>
    <property type="match status" value="1"/>
</dbReference>
<sequence length="980" mass="110697">MHLIKVPGVFNDGEMNSISLSPCNSLILSGGKYGYLNVWDTMTLINITNKEVQSEEDFKFLKPISTIPNPSDDKLSSIKCVRFSNLVSNTNQFVASYDNGKVYKFELLPDGDHQATLMLDNKNSTIVDISWSFDDELIALASITNEIIIYDFRYGEILDILKIHADMTPIKGIKFDNLHGNFLCSIGNDKLINIIKYDLQWNKSNNKLNTKRVFSYKSYQKMNKLINSNPLNSNSRVRRLDWSQDDKLISIPNSNKGKMSLVNILFNHNVEPPSETLSTNNNIKDTSGFWKNWCSLVGHNFNCEVTKFNPNIFINKNCKTSNNAQNSPLNHPYYYVIATAGSDKTLAIWNTSVDSPIIVAQDITTSTILDICWNSTGDALFLISTNGEFIVVTFGINELGEIKEKELPITEGGLGLVKILKNWTEEEKQMIENQSQEKKDEIELKEEEKIEKIEVQESAENLKFPTGEKLQPGFVPSNHQTNQQKITDKNGKKRIRPMLISSNNNSNNNDNNDTDANKAQPVSSRIDSKNSNTTMEFDAPSYAVSKNVKQMVRKQSTDENDDEQNSNLKKRKKELIPVEFIGSVVINPSTSFSNVRLSIPKIRKLWRYSSPNDESLILVVRNGNGNETGPSRVSLVRNQKIMDGDESNSIDPEVEHESEIFVDFLPKKILLSAGGEGLFWAIGTVDGNIIVYSDSGKRILPPIILGTPLSFLESKGNCLMAVTCIGEIFVWDISLKKALFEPTSLYNLLQPLTRTLAKNKSRDEDDDEFSSGEAQQLLEQSDILSRAENLTLCSITSNGIPVVTLSNGNGYLYNSDMCSWSLISDSWWAFGSEYWDTTLVGGSSNTNVVSLLERHTNEEIVRKGKSKFFNKISKIILMKEGYENLEVIISLNHLENKILIYEYLKDYKNLKNYLLIYFKKLNELNFKNKIIDLLINLKENANANTNNNSNNNNSNTNMNAEIIREILLINPRLSDLIEAI</sequence>
<feature type="domain" description="Protein HIRA-like C-terminal" evidence="13">
    <location>
        <begin position="696"/>
        <end position="936"/>
    </location>
</feature>
<evidence type="ECO:0000313" key="15">
    <source>
        <dbReference type="Proteomes" id="UP000094236"/>
    </source>
</evidence>
<dbReference type="GO" id="GO:0000785">
    <property type="term" value="C:chromatin"/>
    <property type="evidence" value="ECO:0007669"/>
    <property type="project" value="TreeGrafter"/>
</dbReference>
<feature type="compositionally biased region" description="Low complexity" evidence="12">
    <location>
        <begin position="501"/>
        <end position="511"/>
    </location>
</feature>
<reference evidence="15" key="1">
    <citation type="submission" date="2016-05" db="EMBL/GenBank/DDBJ databases">
        <title>Comparative genomics of biotechnologically important yeasts.</title>
        <authorList>
            <consortium name="DOE Joint Genome Institute"/>
            <person name="Riley R."/>
            <person name="Haridas S."/>
            <person name="Wolfe K.H."/>
            <person name="Lopes M.R."/>
            <person name="Hittinger C.T."/>
            <person name="Goker M."/>
            <person name="Salamov A."/>
            <person name="Wisecaver J."/>
            <person name="Long T.M."/>
            <person name="Aerts A.L."/>
            <person name="Barry K."/>
            <person name="Choi C."/>
            <person name="Clum A."/>
            <person name="Coughlan A.Y."/>
            <person name="Deshpande S."/>
            <person name="Douglass A.P."/>
            <person name="Hanson S.J."/>
            <person name="Klenk H.-P."/>
            <person name="Labutti K."/>
            <person name="Lapidus A."/>
            <person name="Lindquist E."/>
            <person name="Lipzen A."/>
            <person name="Meier-Kolthoff J.P."/>
            <person name="Ohm R.A."/>
            <person name="Otillar R.P."/>
            <person name="Pangilinan J."/>
            <person name="Peng Y."/>
            <person name="Rokas A."/>
            <person name="Rosa C.A."/>
            <person name="Scheuner C."/>
            <person name="Sibirny A.A."/>
            <person name="Slot J.C."/>
            <person name="Stielow J.B."/>
            <person name="Sun H."/>
            <person name="Kurtzman C.P."/>
            <person name="Blackwell M."/>
            <person name="Grigoriev I.V."/>
            <person name="Jeffries T.W."/>
        </authorList>
    </citation>
    <scope>NUCLEOTIDE SEQUENCE [LARGE SCALE GENOMIC DNA]</scope>
    <source>
        <strain evidence="15">NRRL Y-2460</strain>
    </source>
</reference>
<gene>
    <name evidence="14" type="ORF">PACTADRAFT_32989</name>
</gene>
<dbReference type="Gene3D" id="2.130.10.10">
    <property type="entry name" value="YVTN repeat-like/Quinoprotein amine dehydrogenase"/>
    <property type="match status" value="2"/>
</dbReference>
<evidence type="ECO:0000256" key="5">
    <source>
        <dbReference type="ARBA" id="ARBA00022737"/>
    </source>
</evidence>
<feature type="coiled-coil region" evidence="11">
    <location>
        <begin position="421"/>
        <end position="451"/>
    </location>
</feature>
<dbReference type="Pfam" id="PF00400">
    <property type="entry name" value="WD40"/>
    <property type="match status" value="1"/>
</dbReference>
<dbReference type="PANTHER" id="PTHR13831">
    <property type="entry name" value="MEMBER OF THE HIR1 FAMILY OF WD-REPEAT PROTEINS"/>
    <property type="match status" value="1"/>
</dbReference>
<feature type="compositionally biased region" description="Polar residues" evidence="12">
    <location>
        <begin position="520"/>
        <end position="535"/>
    </location>
</feature>
<dbReference type="Pfam" id="PF09453">
    <property type="entry name" value="HIRA_B"/>
    <property type="match status" value="1"/>
</dbReference>
<dbReference type="InterPro" id="IPR011494">
    <property type="entry name" value="HIRA-like_C"/>
</dbReference>
<dbReference type="OrthoDB" id="1741719at2759"/>
<dbReference type="InterPro" id="IPR001680">
    <property type="entry name" value="WD40_rpt"/>
</dbReference>
<evidence type="ECO:0000256" key="2">
    <source>
        <dbReference type="ARBA" id="ARBA00007306"/>
    </source>
</evidence>
<keyword evidence="3 10" id="KW-0678">Repressor</keyword>
<evidence type="ECO:0000256" key="7">
    <source>
        <dbReference type="ARBA" id="ARBA00023015"/>
    </source>
</evidence>
<evidence type="ECO:0000256" key="8">
    <source>
        <dbReference type="ARBA" id="ARBA00023163"/>
    </source>
</evidence>
<proteinExistence type="inferred from homology"/>
<protein>
    <recommendedName>
        <fullName evidence="10">Protein HIR</fullName>
    </recommendedName>
</protein>
<name>A0A1E4TVJ8_PACTA</name>
<dbReference type="GO" id="GO:0006351">
    <property type="term" value="P:DNA-templated transcription"/>
    <property type="evidence" value="ECO:0007669"/>
    <property type="project" value="InterPro"/>
</dbReference>
<feature type="region of interest" description="Disordered" evidence="12">
    <location>
        <begin position="456"/>
        <end position="570"/>
    </location>
</feature>
<dbReference type="GO" id="GO:0006338">
    <property type="term" value="P:chromatin remodeling"/>
    <property type="evidence" value="ECO:0007669"/>
    <property type="project" value="InterPro"/>
</dbReference>
<comment type="function">
    <text evidence="10">Required for replication-independent chromatin assembly and for the periodic repression of histone gene transcription during the cell cycle.</text>
</comment>
<evidence type="ECO:0000259" key="13">
    <source>
        <dbReference type="Pfam" id="PF07569"/>
    </source>
</evidence>
<evidence type="ECO:0000256" key="12">
    <source>
        <dbReference type="SAM" id="MobiDB-lite"/>
    </source>
</evidence>
<dbReference type="GO" id="GO:0000417">
    <property type="term" value="C:HIR complex"/>
    <property type="evidence" value="ECO:0007669"/>
    <property type="project" value="TreeGrafter"/>
</dbReference>
<dbReference type="AlphaFoldDB" id="A0A1E4TVJ8"/>
<dbReference type="STRING" id="669874.A0A1E4TVJ8"/>
<keyword evidence="9 10" id="KW-0539">Nucleus</keyword>
<accession>A0A1E4TVJ8</accession>
<keyword evidence="7 10" id="KW-0805">Transcription regulation</keyword>
<dbReference type="EMBL" id="KV454013">
    <property type="protein sequence ID" value="ODV95780.1"/>
    <property type="molecule type" value="Genomic_DNA"/>
</dbReference>
<comment type="similarity">
    <text evidence="2 10">Belongs to the WD repeat HIR1 family.</text>
</comment>
<dbReference type="SUPFAM" id="SSF50978">
    <property type="entry name" value="WD40 repeat-like"/>
    <property type="match status" value="1"/>
</dbReference>
<evidence type="ECO:0000256" key="9">
    <source>
        <dbReference type="ARBA" id="ARBA00023242"/>
    </source>
</evidence>
<dbReference type="InterPro" id="IPR036322">
    <property type="entry name" value="WD40_repeat_dom_sf"/>
</dbReference>
<dbReference type="InterPro" id="IPR031120">
    <property type="entry name" value="HIR1-like"/>
</dbReference>
<comment type="subcellular location">
    <subcellularLocation>
        <location evidence="1 10">Nucleus</location>
    </subcellularLocation>
</comment>
<dbReference type="GO" id="GO:0006355">
    <property type="term" value="P:regulation of DNA-templated transcription"/>
    <property type="evidence" value="ECO:0007669"/>
    <property type="project" value="InterPro"/>
</dbReference>
<keyword evidence="5 10" id="KW-0677">Repeat</keyword>
<organism evidence="14 15">
    <name type="scientific">Pachysolen tannophilus NRRL Y-2460</name>
    <dbReference type="NCBI Taxonomy" id="669874"/>
    <lineage>
        <taxon>Eukaryota</taxon>
        <taxon>Fungi</taxon>
        <taxon>Dikarya</taxon>
        <taxon>Ascomycota</taxon>
        <taxon>Saccharomycotina</taxon>
        <taxon>Pichiomycetes</taxon>
        <taxon>Pachysolenaceae</taxon>
        <taxon>Pachysolen</taxon>
    </lineage>
</organism>
<evidence type="ECO:0000256" key="6">
    <source>
        <dbReference type="ARBA" id="ARBA00022853"/>
    </source>
</evidence>
<evidence type="ECO:0000256" key="4">
    <source>
        <dbReference type="ARBA" id="ARBA00022574"/>
    </source>
</evidence>
<keyword evidence="15" id="KW-1185">Reference proteome</keyword>
<dbReference type="InterPro" id="IPR019015">
    <property type="entry name" value="HIRA_B_motif"/>
</dbReference>
<dbReference type="GO" id="GO:0031491">
    <property type="term" value="F:nucleosome binding"/>
    <property type="evidence" value="ECO:0007669"/>
    <property type="project" value="TreeGrafter"/>
</dbReference>
<dbReference type="InterPro" id="IPR015943">
    <property type="entry name" value="WD40/YVTN_repeat-like_dom_sf"/>
</dbReference>
<keyword evidence="11" id="KW-0175">Coiled coil</keyword>
<keyword evidence="8 10" id="KW-0804">Transcription</keyword>
<keyword evidence="4 10" id="KW-0853">WD repeat</keyword>
<evidence type="ECO:0000256" key="3">
    <source>
        <dbReference type="ARBA" id="ARBA00022491"/>
    </source>
</evidence>
<dbReference type="PANTHER" id="PTHR13831:SF1">
    <property type="entry name" value="PROTEIN HIR2"/>
    <property type="match status" value="1"/>
</dbReference>
<evidence type="ECO:0000313" key="14">
    <source>
        <dbReference type="EMBL" id="ODV95780.1"/>
    </source>
</evidence>
<evidence type="ECO:0000256" key="10">
    <source>
        <dbReference type="RuleBase" id="RU364014"/>
    </source>
</evidence>
<dbReference type="GO" id="GO:0005634">
    <property type="term" value="C:nucleus"/>
    <property type="evidence" value="ECO:0007669"/>
    <property type="project" value="UniProtKB-SubCell"/>
</dbReference>
<dbReference type="Proteomes" id="UP000094236">
    <property type="component" value="Unassembled WGS sequence"/>
</dbReference>
<evidence type="ECO:0000256" key="11">
    <source>
        <dbReference type="SAM" id="Coils"/>
    </source>
</evidence>
<evidence type="ECO:0000256" key="1">
    <source>
        <dbReference type="ARBA" id="ARBA00004123"/>
    </source>
</evidence>
<dbReference type="SMART" id="SM00320">
    <property type="entry name" value="WD40"/>
    <property type="match status" value="5"/>
</dbReference>
<keyword evidence="6 10" id="KW-0156">Chromatin regulator</keyword>